<evidence type="ECO:0000313" key="3">
    <source>
        <dbReference type="EMBL" id="KAK2976681.1"/>
    </source>
</evidence>
<reference evidence="3" key="1">
    <citation type="submission" date="2022-12" db="EMBL/GenBank/DDBJ databases">
        <title>Draft genome assemblies for two species of Escallonia (Escalloniales).</title>
        <authorList>
            <person name="Chanderbali A."/>
            <person name="Dervinis C."/>
            <person name="Anghel I."/>
            <person name="Soltis D."/>
            <person name="Soltis P."/>
            <person name="Zapata F."/>
        </authorList>
    </citation>
    <scope>NUCLEOTIDE SEQUENCE</scope>
    <source>
        <strain evidence="3">UCBG92.1500</strain>
        <tissue evidence="3">Leaf</tissue>
    </source>
</reference>
<accession>A0AA88UC89</accession>
<name>A0AA88UC89_9ASTE</name>
<dbReference type="Pfam" id="PF22936">
    <property type="entry name" value="Pol_BBD"/>
    <property type="match status" value="1"/>
</dbReference>
<evidence type="ECO:0000313" key="4">
    <source>
        <dbReference type="Proteomes" id="UP001187471"/>
    </source>
</evidence>
<dbReference type="EMBL" id="JAVXUO010002050">
    <property type="protein sequence ID" value="KAK2976681.1"/>
    <property type="molecule type" value="Genomic_DNA"/>
</dbReference>
<dbReference type="PANTHER" id="PTHR35317">
    <property type="entry name" value="OS04G0629600 PROTEIN"/>
    <property type="match status" value="1"/>
</dbReference>
<keyword evidence="4" id="KW-1185">Reference proteome</keyword>
<organism evidence="3 4">
    <name type="scientific">Escallonia rubra</name>
    <dbReference type="NCBI Taxonomy" id="112253"/>
    <lineage>
        <taxon>Eukaryota</taxon>
        <taxon>Viridiplantae</taxon>
        <taxon>Streptophyta</taxon>
        <taxon>Embryophyta</taxon>
        <taxon>Tracheophyta</taxon>
        <taxon>Spermatophyta</taxon>
        <taxon>Magnoliopsida</taxon>
        <taxon>eudicotyledons</taxon>
        <taxon>Gunneridae</taxon>
        <taxon>Pentapetalae</taxon>
        <taxon>asterids</taxon>
        <taxon>campanulids</taxon>
        <taxon>Escalloniales</taxon>
        <taxon>Escalloniaceae</taxon>
        <taxon>Escallonia</taxon>
    </lineage>
</organism>
<dbReference type="Proteomes" id="UP001187471">
    <property type="component" value="Unassembled WGS sequence"/>
</dbReference>
<dbReference type="AlphaFoldDB" id="A0AA88UC89"/>
<feature type="domain" description="Retrovirus-related Pol polyprotein from transposon TNT 1-94-like beta-barrel" evidence="2">
    <location>
        <begin position="267"/>
        <end position="308"/>
    </location>
</feature>
<dbReference type="Pfam" id="PF14223">
    <property type="entry name" value="Retrotran_gag_2"/>
    <property type="match status" value="1"/>
</dbReference>
<comment type="caution">
    <text evidence="3">The sequence shown here is derived from an EMBL/GenBank/DDBJ whole genome shotgun (WGS) entry which is preliminary data.</text>
</comment>
<gene>
    <name evidence="3" type="ORF">RJ640_004282</name>
</gene>
<dbReference type="PANTHER" id="PTHR35317:SF35">
    <property type="entry name" value="DUF4219 DOMAIN-CONTAINING PROTEIN"/>
    <property type="match status" value="1"/>
</dbReference>
<feature type="compositionally biased region" description="Basic and acidic residues" evidence="1">
    <location>
        <begin position="158"/>
        <end position="183"/>
    </location>
</feature>
<protein>
    <recommendedName>
        <fullName evidence="2">Retrovirus-related Pol polyprotein from transposon TNT 1-94-like beta-barrel domain-containing protein</fullName>
    </recommendedName>
</protein>
<evidence type="ECO:0000259" key="2">
    <source>
        <dbReference type="Pfam" id="PF22936"/>
    </source>
</evidence>
<sequence length="453" mass="50956">MAANGSANVSQPLIPIFKGESYEFWSIKMKTLFKSQELWDLVENGIAIAETSKDAWRILQKEFQGSAKVITVKLQSIMRDFEPLSMKSNESVQDFLSRVSGIVSQMKSYGEKWVAKVLRSLTTKFDHVVAAIEESKDLSVFSFNELMGSLQAHEARMNRSAEKSEEKTFQAKGESYKQNDESTGRGYGRGGSHGRGRGHGRGRANGFFNNRRIECYRYHRFGHIATNCDSKEKIASYAEEEEIIADEESKLFMACFDSTATNKSGAWFLDSGYSNHICGVESVFKDIDESKKKLVRLCENKPVQVEEKAHNLLSVGQLMACGYSILFDDGACVIEDKKSGQIIVSVRMAESMIFPLEVSNIDKKVLDASERNATNLWHLRYEHLNVRGFKLLSQKGAVSWSSKKQATTALSSTEAEYIATTSSACQALRLRRLLADFLKEQQRFGVITKPRLQ</sequence>
<evidence type="ECO:0000256" key="1">
    <source>
        <dbReference type="SAM" id="MobiDB-lite"/>
    </source>
</evidence>
<proteinExistence type="predicted"/>
<dbReference type="CDD" id="cd09272">
    <property type="entry name" value="RNase_HI_RT_Ty1"/>
    <property type="match status" value="1"/>
</dbReference>
<dbReference type="InterPro" id="IPR054722">
    <property type="entry name" value="PolX-like_BBD"/>
</dbReference>
<feature type="region of interest" description="Disordered" evidence="1">
    <location>
        <begin position="158"/>
        <end position="203"/>
    </location>
</feature>
<feature type="compositionally biased region" description="Basic residues" evidence="1">
    <location>
        <begin position="192"/>
        <end position="202"/>
    </location>
</feature>